<evidence type="ECO:0000256" key="1">
    <source>
        <dbReference type="PROSITE-ProRule" id="PRU00047"/>
    </source>
</evidence>
<dbReference type="Proteomes" id="UP000828390">
    <property type="component" value="Unassembled WGS sequence"/>
</dbReference>
<protein>
    <recommendedName>
        <fullName evidence="3">CCHC-type domain-containing protein</fullName>
    </recommendedName>
</protein>
<feature type="domain" description="CCHC-type" evidence="3">
    <location>
        <begin position="131"/>
        <end position="146"/>
    </location>
</feature>
<dbReference type="EMBL" id="JAIWYP010000008">
    <property type="protein sequence ID" value="KAH3781517.1"/>
    <property type="molecule type" value="Genomic_DNA"/>
</dbReference>
<dbReference type="InterPro" id="IPR036875">
    <property type="entry name" value="Znf_CCHC_sf"/>
</dbReference>
<dbReference type="GO" id="GO:0003676">
    <property type="term" value="F:nucleic acid binding"/>
    <property type="evidence" value="ECO:0007669"/>
    <property type="project" value="InterPro"/>
</dbReference>
<proteinExistence type="predicted"/>
<sequence length="252" mass="27783">MEVVDEVAAEEPVVREAPRRVRFTPVVPFNFYSVDSHFHLDRLCARIGISPVNFAKAVRHVRPEENVGLDGAVTVWCDPSTPCGGVSLEVLSTSRTSEEEEGWKVAGSPKRARRSSPSDWEETKVVIDRGCFKCGEKGHWSRECPNEWLCHRCGDHRQVAKHCPGSQWVAPKMVVQWIPLTSCEASSVARVASKVEERPAAASTSRSSRAKEQPAVRIDTSRVEGRQATASTSRSSLAEEQPAVRRGAAPQV</sequence>
<gene>
    <name evidence="4" type="ORF">DPMN_159347</name>
</gene>
<feature type="compositionally biased region" description="Polar residues" evidence="2">
    <location>
        <begin position="228"/>
        <end position="238"/>
    </location>
</feature>
<dbReference type="PROSITE" id="PS50158">
    <property type="entry name" value="ZF_CCHC"/>
    <property type="match status" value="1"/>
</dbReference>
<evidence type="ECO:0000313" key="4">
    <source>
        <dbReference type="EMBL" id="KAH3781517.1"/>
    </source>
</evidence>
<dbReference type="SMART" id="SM00343">
    <property type="entry name" value="ZnF_C2HC"/>
    <property type="match status" value="2"/>
</dbReference>
<accession>A0A9D4EP82</accession>
<keyword evidence="5" id="KW-1185">Reference proteome</keyword>
<evidence type="ECO:0000259" key="3">
    <source>
        <dbReference type="PROSITE" id="PS50158"/>
    </source>
</evidence>
<feature type="region of interest" description="Disordered" evidence="2">
    <location>
        <begin position="192"/>
        <end position="252"/>
    </location>
</feature>
<keyword evidence="1" id="KW-0862">Zinc</keyword>
<evidence type="ECO:0000256" key="2">
    <source>
        <dbReference type="SAM" id="MobiDB-lite"/>
    </source>
</evidence>
<feature type="compositionally biased region" description="Basic and acidic residues" evidence="2">
    <location>
        <begin position="209"/>
        <end position="225"/>
    </location>
</feature>
<evidence type="ECO:0000313" key="5">
    <source>
        <dbReference type="Proteomes" id="UP000828390"/>
    </source>
</evidence>
<dbReference type="AlphaFoldDB" id="A0A9D4EP82"/>
<name>A0A9D4EP82_DREPO</name>
<dbReference type="GO" id="GO:0008270">
    <property type="term" value="F:zinc ion binding"/>
    <property type="evidence" value="ECO:0007669"/>
    <property type="project" value="UniProtKB-KW"/>
</dbReference>
<keyword evidence="1" id="KW-0479">Metal-binding</keyword>
<dbReference type="InterPro" id="IPR001878">
    <property type="entry name" value="Znf_CCHC"/>
</dbReference>
<reference evidence="4" key="2">
    <citation type="submission" date="2020-11" db="EMBL/GenBank/DDBJ databases">
        <authorList>
            <person name="McCartney M.A."/>
            <person name="Auch B."/>
            <person name="Kono T."/>
            <person name="Mallez S."/>
            <person name="Becker A."/>
            <person name="Gohl D.M."/>
            <person name="Silverstein K.A.T."/>
            <person name="Koren S."/>
            <person name="Bechman K.B."/>
            <person name="Herman A."/>
            <person name="Abrahante J.E."/>
            <person name="Garbe J."/>
        </authorList>
    </citation>
    <scope>NUCLEOTIDE SEQUENCE</scope>
    <source>
        <strain evidence="4">Duluth1</strain>
        <tissue evidence="4">Whole animal</tissue>
    </source>
</reference>
<comment type="caution">
    <text evidence="4">The sequence shown here is derived from an EMBL/GenBank/DDBJ whole genome shotgun (WGS) entry which is preliminary data.</text>
</comment>
<organism evidence="4 5">
    <name type="scientific">Dreissena polymorpha</name>
    <name type="common">Zebra mussel</name>
    <name type="synonym">Mytilus polymorpha</name>
    <dbReference type="NCBI Taxonomy" id="45954"/>
    <lineage>
        <taxon>Eukaryota</taxon>
        <taxon>Metazoa</taxon>
        <taxon>Spiralia</taxon>
        <taxon>Lophotrochozoa</taxon>
        <taxon>Mollusca</taxon>
        <taxon>Bivalvia</taxon>
        <taxon>Autobranchia</taxon>
        <taxon>Heteroconchia</taxon>
        <taxon>Euheterodonta</taxon>
        <taxon>Imparidentia</taxon>
        <taxon>Neoheterodontei</taxon>
        <taxon>Myida</taxon>
        <taxon>Dreissenoidea</taxon>
        <taxon>Dreissenidae</taxon>
        <taxon>Dreissena</taxon>
    </lineage>
</organism>
<dbReference type="Gene3D" id="4.10.60.10">
    <property type="entry name" value="Zinc finger, CCHC-type"/>
    <property type="match status" value="1"/>
</dbReference>
<dbReference type="Pfam" id="PF00098">
    <property type="entry name" value="zf-CCHC"/>
    <property type="match status" value="1"/>
</dbReference>
<keyword evidence="1" id="KW-0863">Zinc-finger</keyword>
<reference evidence="4" key="1">
    <citation type="journal article" date="2019" name="bioRxiv">
        <title>The Genome of the Zebra Mussel, Dreissena polymorpha: A Resource for Invasive Species Research.</title>
        <authorList>
            <person name="McCartney M.A."/>
            <person name="Auch B."/>
            <person name="Kono T."/>
            <person name="Mallez S."/>
            <person name="Zhang Y."/>
            <person name="Obille A."/>
            <person name="Becker A."/>
            <person name="Abrahante J.E."/>
            <person name="Garbe J."/>
            <person name="Badalamenti J.P."/>
            <person name="Herman A."/>
            <person name="Mangelson H."/>
            <person name="Liachko I."/>
            <person name="Sullivan S."/>
            <person name="Sone E.D."/>
            <person name="Koren S."/>
            <person name="Silverstein K.A.T."/>
            <person name="Beckman K.B."/>
            <person name="Gohl D.M."/>
        </authorList>
    </citation>
    <scope>NUCLEOTIDE SEQUENCE</scope>
    <source>
        <strain evidence="4">Duluth1</strain>
        <tissue evidence="4">Whole animal</tissue>
    </source>
</reference>
<dbReference type="SUPFAM" id="SSF57756">
    <property type="entry name" value="Retrovirus zinc finger-like domains"/>
    <property type="match status" value="1"/>
</dbReference>